<protein>
    <recommendedName>
        <fullName evidence="3">Lipoprotein</fullName>
    </recommendedName>
</protein>
<dbReference type="EMBL" id="JAIBOA010000009">
    <property type="protein sequence ID" value="MBW8483908.1"/>
    <property type="molecule type" value="Genomic_DNA"/>
</dbReference>
<proteinExistence type="predicted"/>
<dbReference type="RefSeq" id="WP_220167138.1">
    <property type="nucleotide sequence ID" value="NZ_JAIBOA010000009.1"/>
</dbReference>
<evidence type="ECO:0000313" key="1">
    <source>
        <dbReference type="EMBL" id="MBW8483908.1"/>
    </source>
</evidence>
<organism evidence="1 2">
    <name type="scientific">Actinomadura parmotrematis</name>
    <dbReference type="NCBI Taxonomy" id="2864039"/>
    <lineage>
        <taxon>Bacteria</taxon>
        <taxon>Bacillati</taxon>
        <taxon>Actinomycetota</taxon>
        <taxon>Actinomycetes</taxon>
        <taxon>Streptosporangiales</taxon>
        <taxon>Thermomonosporaceae</taxon>
        <taxon>Actinomadura</taxon>
    </lineage>
</organism>
<sequence>MSIIGRGLLGGTLVAALLTGCARGPVLSESVYRLRTDATLMLTGGASQLGEPGVRLPPVTETVSRCPNGEARRSLRGEVPLRPAGSPALLVVQATDVTLDIMNGRGYRLAAPPEGQARRRDFTLTRDSPALTFVVRLRSGGRHPMLTLDGSTPCLPVDG</sequence>
<dbReference type="Proteomes" id="UP000774570">
    <property type="component" value="Unassembled WGS sequence"/>
</dbReference>
<comment type="caution">
    <text evidence="1">The sequence shown here is derived from an EMBL/GenBank/DDBJ whole genome shotgun (WGS) entry which is preliminary data.</text>
</comment>
<name>A0ABS7FWS9_9ACTN</name>
<keyword evidence="2" id="KW-1185">Reference proteome</keyword>
<reference evidence="1 2" key="1">
    <citation type="submission" date="2021-07" db="EMBL/GenBank/DDBJ databases">
        <title>Actinomadura sp. PM05-2 isolated from lichen.</title>
        <authorList>
            <person name="Somphong A."/>
            <person name="Phongsopitanun W."/>
            <person name="Tanasupawat S."/>
            <person name="Peongsungnone V."/>
        </authorList>
    </citation>
    <scope>NUCLEOTIDE SEQUENCE [LARGE SCALE GENOMIC DNA]</scope>
    <source>
        <strain evidence="1 2">PM05-2</strain>
    </source>
</reference>
<gene>
    <name evidence="1" type="ORF">K1Y72_16090</name>
</gene>
<accession>A0ABS7FWS9</accession>
<evidence type="ECO:0008006" key="3">
    <source>
        <dbReference type="Google" id="ProtNLM"/>
    </source>
</evidence>
<dbReference type="PROSITE" id="PS51257">
    <property type="entry name" value="PROKAR_LIPOPROTEIN"/>
    <property type="match status" value="1"/>
</dbReference>
<evidence type="ECO:0000313" key="2">
    <source>
        <dbReference type="Proteomes" id="UP000774570"/>
    </source>
</evidence>